<protein>
    <submittedName>
        <fullName evidence="3">Universal stress protein</fullName>
    </submittedName>
</protein>
<dbReference type="EMBL" id="BOPH01000088">
    <property type="protein sequence ID" value="GIJ71715.1"/>
    <property type="molecule type" value="Genomic_DNA"/>
</dbReference>
<evidence type="ECO:0000256" key="1">
    <source>
        <dbReference type="ARBA" id="ARBA00008791"/>
    </source>
</evidence>
<organism evidence="3 4">
    <name type="scientific">Virgisporangium ochraceum</name>
    <dbReference type="NCBI Taxonomy" id="65505"/>
    <lineage>
        <taxon>Bacteria</taxon>
        <taxon>Bacillati</taxon>
        <taxon>Actinomycetota</taxon>
        <taxon>Actinomycetes</taxon>
        <taxon>Micromonosporales</taxon>
        <taxon>Micromonosporaceae</taxon>
        <taxon>Virgisporangium</taxon>
    </lineage>
</organism>
<dbReference type="Pfam" id="PF00582">
    <property type="entry name" value="Usp"/>
    <property type="match status" value="2"/>
</dbReference>
<gene>
    <name evidence="3" type="ORF">Voc01_066320</name>
</gene>
<keyword evidence="4" id="KW-1185">Reference proteome</keyword>
<evidence type="ECO:0000259" key="2">
    <source>
        <dbReference type="Pfam" id="PF00582"/>
    </source>
</evidence>
<dbReference type="RefSeq" id="WP_203931556.1">
    <property type="nucleotide sequence ID" value="NZ_BOPH01000088.1"/>
</dbReference>
<dbReference type="PANTHER" id="PTHR46268">
    <property type="entry name" value="STRESS RESPONSE PROTEIN NHAX"/>
    <property type="match status" value="1"/>
</dbReference>
<comment type="similarity">
    <text evidence="1">Belongs to the universal stress protein A family.</text>
</comment>
<feature type="domain" description="UspA" evidence="2">
    <location>
        <begin position="136"/>
        <end position="272"/>
    </location>
</feature>
<dbReference type="Gene3D" id="3.40.50.620">
    <property type="entry name" value="HUPs"/>
    <property type="match status" value="2"/>
</dbReference>
<dbReference type="PANTHER" id="PTHR46268:SF6">
    <property type="entry name" value="UNIVERSAL STRESS PROTEIN UP12"/>
    <property type="match status" value="1"/>
</dbReference>
<dbReference type="AlphaFoldDB" id="A0A8J4A070"/>
<evidence type="ECO:0000313" key="4">
    <source>
        <dbReference type="Proteomes" id="UP000635606"/>
    </source>
</evidence>
<dbReference type="SUPFAM" id="SSF52402">
    <property type="entry name" value="Adenine nucleotide alpha hydrolases-like"/>
    <property type="match status" value="2"/>
</dbReference>
<dbReference type="InterPro" id="IPR006016">
    <property type="entry name" value="UspA"/>
</dbReference>
<feature type="domain" description="UspA" evidence="2">
    <location>
        <begin position="4"/>
        <end position="128"/>
    </location>
</feature>
<name>A0A8J4A070_9ACTN</name>
<dbReference type="Proteomes" id="UP000635606">
    <property type="component" value="Unassembled WGS sequence"/>
</dbReference>
<sequence>MERTPIVVGVDGSPASWDALHWAVGEAHRWRAPLEVLIVDEGHGASGVRTNESRLAQMVSDARQLDRAVRITGTVGHGHVVPALCEAARSARMVVVGHRGHHGFGRLLAGSLSGRVAENASVPVTVVHSDGTTSGPVVVGVDGSAGSDTALGVACDEAERRGTGVVAVLAYSHPVHPWLTNGLAPPSDPQLLHASACAALEATVAPWRRKYPALPVRTVTAAAQAVPFLTDLSRRAQLVVVGAHGHGGPTGPLGSVPEKLLGRAHCPVLIAR</sequence>
<evidence type="ECO:0000313" key="3">
    <source>
        <dbReference type="EMBL" id="GIJ71715.1"/>
    </source>
</evidence>
<dbReference type="PRINTS" id="PR01438">
    <property type="entry name" value="UNVRSLSTRESS"/>
</dbReference>
<dbReference type="InterPro" id="IPR014729">
    <property type="entry name" value="Rossmann-like_a/b/a_fold"/>
</dbReference>
<comment type="caution">
    <text evidence="3">The sequence shown here is derived from an EMBL/GenBank/DDBJ whole genome shotgun (WGS) entry which is preliminary data.</text>
</comment>
<reference evidence="3" key="1">
    <citation type="submission" date="2021-01" db="EMBL/GenBank/DDBJ databases">
        <title>Whole genome shotgun sequence of Virgisporangium ochraceum NBRC 16418.</title>
        <authorList>
            <person name="Komaki H."/>
            <person name="Tamura T."/>
        </authorList>
    </citation>
    <scope>NUCLEOTIDE SEQUENCE</scope>
    <source>
        <strain evidence="3">NBRC 16418</strain>
    </source>
</reference>
<proteinExistence type="inferred from homology"/>
<dbReference type="CDD" id="cd00293">
    <property type="entry name" value="USP-like"/>
    <property type="match status" value="1"/>
</dbReference>
<accession>A0A8J4A070</accession>
<dbReference type="InterPro" id="IPR006015">
    <property type="entry name" value="Universal_stress_UspA"/>
</dbReference>